<evidence type="ECO:0000256" key="1">
    <source>
        <dbReference type="SAM" id="Coils"/>
    </source>
</evidence>
<gene>
    <name evidence="3" type="ORF">SNEC2469_LOCUS23327</name>
</gene>
<feature type="coiled-coil region" evidence="1">
    <location>
        <begin position="92"/>
        <end position="119"/>
    </location>
</feature>
<accession>A0A812YS90</accession>
<protein>
    <submittedName>
        <fullName evidence="3">Uncharacterized protein</fullName>
    </submittedName>
</protein>
<evidence type="ECO:0000313" key="4">
    <source>
        <dbReference type="Proteomes" id="UP000601435"/>
    </source>
</evidence>
<sequence length="135" mass="14653">MRSASVGLAKDMVAAVPRSIPASPPARSLATELRQLSTALQESPDADLSTTSLASCSDPGNSQLHRSGDAQNGRRRNLAVTGPALRDLWSSIAHLKGQCESSRRRLAQVEQRLEAQLQDRLENKGDVRERLAEIQ</sequence>
<dbReference type="Proteomes" id="UP000601435">
    <property type="component" value="Unassembled WGS sequence"/>
</dbReference>
<keyword evidence="1" id="KW-0175">Coiled coil</keyword>
<proteinExistence type="predicted"/>
<comment type="caution">
    <text evidence="3">The sequence shown here is derived from an EMBL/GenBank/DDBJ whole genome shotgun (WGS) entry which is preliminary data.</text>
</comment>
<feature type="compositionally biased region" description="Polar residues" evidence="2">
    <location>
        <begin position="48"/>
        <end position="65"/>
    </location>
</feature>
<feature type="region of interest" description="Disordered" evidence="2">
    <location>
        <begin position="40"/>
        <end position="77"/>
    </location>
</feature>
<dbReference type="AlphaFoldDB" id="A0A812YS90"/>
<evidence type="ECO:0000256" key="2">
    <source>
        <dbReference type="SAM" id="MobiDB-lite"/>
    </source>
</evidence>
<dbReference type="EMBL" id="CAJNJA010043398">
    <property type="protein sequence ID" value="CAE7793374.1"/>
    <property type="molecule type" value="Genomic_DNA"/>
</dbReference>
<evidence type="ECO:0000313" key="3">
    <source>
        <dbReference type="EMBL" id="CAE7793374.1"/>
    </source>
</evidence>
<feature type="non-terminal residue" evidence="3">
    <location>
        <position position="1"/>
    </location>
</feature>
<keyword evidence="4" id="KW-1185">Reference proteome</keyword>
<reference evidence="3" key="1">
    <citation type="submission" date="2021-02" db="EMBL/GenBank/DDBJ databases">
        <authorList>
            <person name="Dougan E. K."/>
            <person name="Rhodes N."/>
            <person name="Thang M."/>
            <person name="Chan C."/>
        </authorList>
    </citation>
    <scope>NUCLEOTIDE SEQUENCE</scope>
</reference>
<organism evidence="3 4">
    <name type="scientific">Symbiodinium necroappetens</name>
    <dbReference type="NCBI Taxonomy" id="1628268"/>
    <lineage>
        <taxon>Eukaryota</taxon>
        <taxon>Sar</taxon>
        <taxon>Alveolata</taxon>
        <taxon>Dinophyceae</taxon>
        <taxon>Suessiales</taxon>
        <taxon>Symbiodiniaceae</taxon>
        <taxon>Symbiodinium</taxon>
    </lineage>
</organism>
<name>A0A812YS90_9DINO</name>